<dbReference type="AlphaFoldDB" id="A0AAD9ISW9"/>
<proteinExistence type="predicted"/>
<dbReference type="PROSITE" id="PS50041">
    <property type="entry name" value="C_TYPE_LECTIN_2"/>
    <property type="match status" value="1"/>
</dbReference>
<sequence>MDTILRMSGGNIWLGMYRPSTSEILDDIRYYSDGSRIAYQNWFRTDPNNSGKKENCVMAFVTRSNQWGDVRCSNRDDLICQL</sequence>
<comment type="caution">
    <text evidence="3">The sequence shown here is derived from an EMBL/GenBank/DDBJ whole genome shotgun (WGS) entry which is preliminary data.</text>
</comment>
<evidence type="ECO:0000313" key="3">
    <source>
        <dbReference type="EMBL" id="KAK2139968.1"/>
    </source>
</evidence>
<organism evidence="3 4">
    <name type="scientific">Paralvinella palmiformis</name>
    <dbReference type="NCBI Taxonomy" id="53620"/>
    <lineage>
        <taxon>Eukaryota</taxon>
        <taxon>Metazoa</taxon>
        <taxon>Spiralia</taxon>
        <taxon>Lophotrochozoa</taxon>
        <taxon>Annelida</taxon>
        <taxon>Polychaeta</taxon>
        <taxon>Sedentaria</taxon>
        <taxon>Canalipalpata</taxon>
        <taxon>Terebellida</taxon>
        <taxon>Terebelliformia</taxon>
        <taxon>Alvinellidae</taxon>
        <taxon>Paralvinella</taxon>
    </lineage>
</organism>
<reference evidence="3" key="1">
    <citation type="journal article" date="2023" name="Mol. Biol. Evol.">
        <title>Third-Generation Sequencing Reveals the Adaptive Role of the Epigenome in Three Deep-Sea Polychaetes.</title>
        <authorList>
            <person name="Perez M."/>
            <person name="Aroh O."/>
            <person name="Sun Y."/>
            <person name="Lan Y."/>
            <person name="Juniper S.K."/>
            <person name="Young C.R."/>
            <person name="Angers B."/>
            <person name="Qian P.Y."/>
        </authorList>
    </citation>
    <scope>NUCLEOTIDE SEQUENCE</scope>
    <source>
        <strain evidence="3">P08H-3</strain>
    </source>
</reference>
<evidence type="ECO:0000259" key="2">
    <source>
        <dbReference type="PROSITE" id="PS50041"/>
    </source>
</evidence>
<keyword evidence="1" id="KW-1015">Disulfide bond</keyword>
<feature type="domain" description="C-type lectin" evidence="2">
    <location>
        <begin position="1"/>
        <end position="81"/>
    </location>
</feature>
<protein>
    <recommendedName>
        <fullName evidence="2">C-type lectin domain-containing protein</fullName>
    </recommendedName>
</protein>
<dbReference type="InterPro" id="IPR001304">
    <property type="entry name" value="C-type_lectin-like"/>
</dbReference>
<gene>
    <name evidence="3" type="ORF">LSH36_1533g00006</name>
</gene>
<evidence type="ECO:0000313" key="4">
    <source>
        <dbReference type="Proteomes" id="UP001208570"/>
    </source>
</evidence>
<evidence type="ECO:0000256" key="1">
    <source>
        <dbReference type="ARBA" id="ARBA00023157"/>
    </source>
</evidence>
<dbReference type="EMBL" id="JAODUP010001532">
    <property type="protein sequence ID" value="KAK2139968.1"/>
    <property type="molecule type" value="Genomic_DNA"/>
</dbReference>
<dbReference type="SUPFAM" id="SSF56436">
    <property type="entry name" value="C-type lectin-like"/>
    <property type="match status" value="1"/>
</dbReference>
<dbReference type="InterPro" id="IPR016186">
    <property type="entry name" value="C-type_lectin-like/link_sf"/>
</dbReference>
<dbReference type="Gene3D" id="3.10.100.10">
    <property type="entry name" value="Mannose-Binding Protein A, subunit A"/>
    <property type="match status" value="1"/>
</dbReference>
<dbReference type="InterPro" id="IPR016187">
    <property type="entry name" value="CTDL_fold"/>
</dbReference>
<dbReference type="Pfam" id="PF00059">
    <property type="entry name" value="Lectin_C"/>
    <property type="match status" value="1"/>
</dbReference>
<dbReference type="InterPro" id="IPR018378">
    <property type="entry name" value="C-type_lectin_CS"/>
</dbReference>
<dbReference type="Proteomes" id="UP001208570">
    <property type="component" value="Unassembled WGS sequence"/>
</dbReference>
<accession>A0AAD9ISW9</accession>
<name>A0AAD9ISW9_9ANNE</name>
<keyword evidence="4" id="KW-1185">Reference proteome</keyword>
<dbReference type="PROSITE" id="PS00615">
    <property type="entry name" value="C_TYPE_LECTIN_1"/>
    <property type="match status" value="1"/>
</dbReference>